<name>A0AAE1DES4_9GAST</name>
<gene>
    <name evidence="2" type="ORF">RRG08_053965</name>
</gene>
<feature type="region of interest" description="Disordered" evidence="1">
    <location>
        <begin position="48"/>
        <end position="96"/>
    </location>
</feature>
<dbReference type="Proteomes" id="UP001283361">
    <property type="component" value="Unassembled WGS sequence"/>
</dbReference>
<comment type="caution">
    <text evidence="2">The sequence shown here is derived from an EMBL/GenBank/DDBJ whole genome shotgun (WGS) entry which is preliminary data.</text>
</comment>
<organism evidence="2 3">
    <name type="scientific">Elysia crispata</name>
    <name type="common">lettuce slug</name>
    <dbReference type="NCBI Taxonomy" id="231223"/>
    <lineage>
        <taxon>Eukaryota</taxon>
        <taxon>Metazoa</taxon>
        <taxon>Spiralia</taxon>
        <taxon>Lophotrochozoa</taxon>
        <taxon>Mollusca</taxon>
        <taxon>Gastropoda</taxon>
        <taxon>Heterobranchia</taxon>
        <taxon>Euthyneura</taxon>
        <taxon>Panpulmonata</taxon>
        <taxon>Sacoglossa</taxon>
        <taxon>Placobranchoidea</taxon>
        <taxon>Plakobranchidae</taxon>
        <taxon>Elysia</taxon>
    </lineage>
</organism>
<accession>A0AAE1DES4</accession>
<evidence type="ECO:0000313" key="2">
    <source>
        <dbReference type="EMBL" id="KAK3767822.1"/>
    </source>
</evidence>
<evidence type="ECO:0000256" key="1">
    <source>
        <dbReference type="SAM" id="MobiDB-lite"/>
    </source>
</evidence>
<protein>
    <submittedName>
        <fullName evidence="2">Uncharacterized protein</fullName>
    </submittedName>
</protein>
<proteinExistence type="predicted"/>
<reference evidence="2" key="1">
    <citation type="journal article" date="2023" name="G3 (Bethesda)">
        <title>A reference genome for the long-term kleptoplast-retaining sea slug Elysia crispata morphotype clarki.</title>
        <authorList>
            <person name="Eastman K.E."/>
            <person name="Pendleton A.L."/>
            <person name="Shaikh M.A."/>
            <person name="Suttiyut T."/>
            <person name="Ogas R."/>
            <person name="Tomko P."/>
            <person name="Gavelis G."/>
            <person name="Widhalm J.R."/>
            <person name="Wisecaver J.H."/>
        </authorList>
    </citation>
    <scope>NUCLEOTIDE SEQUENCE</scope>
    <source>
        <strain evidence="2">ECLA1</strain>
    </source>
</reference>
<dbReference type="EMBL" id="JAWDGP010004106">
    <property type="protein sequence ID" value="KAK3767822.1"/>
    <property type="molecule type" value="Genomic_DNA"/>
</dbReference>
<feature type="compositionally biased region" description="Basic and acidic residues" evidence="1">
    <location>
        <begin position="56"/>
        <end position="75"/>
    </location>
</feature>
<dbReference type="AlphaFoldDB" id="A0AAE1DES4"/>
<sequence length="96" mass="10764">MTATTTTHPHNRNPLIYLRRAEGIKLQFAIIITSHNVQAYQFTFVQSTPKRPKLGRHTEGGRDGEREGERERRYLGEQPTPGPMLAGSARGHPSGE</sequence>
<keyword evidence="3" id="KW-1185">Reference proteome</keyword>
<evidence type="ECO:0000313" key="3">
    <source>
        <dbReference type="Proteomes" id="UP001283361"/>
    </source>
</evidence>